<gene>
    <name evidence="2" type="ORF">BN946_scf184691.g2</name>
</gene>
<feature type="region of interest" description="Disordered" evidence="1">
    <location>
        <begin position="124"/>
        <end position="144"/>
    </location>
</feature>
<evidence type="ECO:0000313" key="3">
    <source>
        <dbReference type="Proteomes" id="UP000029665"/>
    </source>
</evidence>
<dbReference type="Proteomes" id="UP000029665">
    <property type="component" value="Unassembled WGS sequence"/>
</dbReference>
<dbReference type="HOGENOM" id="CLU_1086407_0_0_1"/>
<evidence type="ECO:0000256" key="1">
    <source>
        <dbReference type="SAM" id="MobiDB-lite"/>
    </source>
</evidence>
<sequence>MPVLSKPTPTLVLTAAVPSVHTLADWEMLTNVRDRVRAELRLKIDTKLQELTGKPRTRMRWTEDGYAQQVVLRHKLKIVWPRDIPFMNLSDLRGGVRILYPLRALWEAGSIRLEPATAEDLANAARDPRSVHPNPRLLSERPTPSEGVVVAPLAFRPAGTELGFLGVHPTSTQRAAVVPILGKRPRRQRADIKRARRRPVTNPNDLPLRRRKKGVTSTEYVLDEVSEIEEFSDGDEPAGKRMKFLCTDDPIEEFLN</sequence>
<evidence type="ECO:0000313" key="2">
    <source>
        <dbReference type="EMBL" id="CDO78190.1"/>
    </source>
</evidence>
<dbReference type="OMA" id="TLADWEM"/>
<dbReference type="EMBL" id="CCBP010000717">
    <property type="protein sequence ID" value="CDO78190.1"/>
    <property type="molecule type" value="Genomic_DNA"/>
</dbReference>
<name>A0A060SUX0_PYCCI</name>
<dbReference type="STRING" id="5643.A0A060SUX0"/>
<accession>A0A060SUX0</accession>
<dbReference type="OrthoDB" id="2753955at2759"/>
<reference evidence="2" key="1">
    <citation type="submission" date="2014-01" db="EMBL/GenBank/DDBJ databases">
        <title>The genome of the white-rot fungus Pycnoporus cinnabarinus: a basidiomycete model with a versatile arsenal for lignocellulosic biomass breakdown.</title>
        <authorList>
            <person name="Levasseur A."/>
            <person name="Lomascolo A."/>
            <person name="Ruiz-Duenas F.J."/>
            <person name="Uzan E."/>
            <person name="Piumi F."/>
            <person name="Kues U."/>
            <person name="Ram A.F.J."/>
            <person name="Murat C."/>
            <person name="Haon M."/>
            <person name="Benoit I."/>
            <person name="Arfi Y."/>
            <person name="Chevret D."/>
            <person name="Drula E."/>
            <person name="Kwon M.J."/>
            <person name="Gouret P."/>
            <person name="Lesage-Meessen L."/>
            <person name="Lombard V."/>
            <person name="Mariette J."/>
            <person name="Noirot C."/>
            <person name="Park J."/>
            <person name="Patyshakuliyeva A."/>
            <person name="Wieneger R.A.B."/>
            <person name="Wosten H.A.B."/>
            <person name="Martin F."/>
            <person name="Coutinho P.M."/>
            <person name="de Vries R."/>
            <person name="Martinez A.T."/>
            <person name="Klopp C."/>
            <person name="Pontarotti P."/>
            <person name="Henrissat B."/>
            <person name="Record E."/>
        </authorList>
    </citation>
    <scope>NUCLEOTIDE SEQUENCE [LARGE SCALE GENOMIC DNA]</scope>
    <source>
        <strain evidence="2">BRFM137</strain>
    </source>
</reference>
<proteinExistence type="predicted"/>
<dbReference type="AlphaFoldDB" id="A0A060SUX0"/>
<protein>
    <submittedName>
        <fullName evidence="2">Uncharacterized protein</fullName>
    </submittedName>
</protein>
<keyword evidence="3" id="KW-1185">Reference proteome</keyword>
<organism evidence="2 3">
    <name type="scientific">Pycnoporus cinnabarinus</name>
    <name type="common">Cinnabar-red polypore</name>
    <name type="synonym">Trametes cinnabarina</name>
    <dbReference type="NCBI Taxonomy" id="5643"/>
    <lineage>
        <taxon>Eukaryota</taxon>
        <taxon>Fungi</taxon>
        <taxon>Dikarya</taxon>
        <taxon>Basidiomycota</taxon>
        <taxon>Agaricomycotina</taxon>
        <taxon>Agaricomycetes</taxon>
        <taxon>Polyporales</taxon>
        <taxon>Polyporaceae</taxon>
        <taxon>Trametes</taxon>
    </lineage>
</organism>
<comment type="caution">
    <text evidence="2">The sequence shown here is derived from an EMBL/GenBank/DDBJ whole genome shotgun (WGS) entry which is preliminary data.</text>
</comment>